<dbReference type="PANTHER" id="PTHR43861:SF6">
    <property type="entry name" value="METHYLTRANSFERASE TYPE 11"/>
    <property type="match status" value="1"/>
</dbReference>
<sequence>MKRSESTVEELAATQPVSFEDEYFERVYEGDYFRRNPGYKIRSFLERILLFKKKGRLLDVGCAYGLFLKQASNYFECEGVDISKHALAYANRHLIGRVKLHLGNVESMELERKFDVITCFDVLEHLQKLKGGLVSIKKHLIPGGILVFSVPVYDGVVGRLVELVDKDETHFQKRSRSFWLKTMEKQGFRVLLFEGIFRYFLLNGVYINFISRYIRSFSPAILVVAQK</sequence>
<comment type="caution">
    <text evidence="1">The sequence shown here is derived from an EMBL/GenBank/DDBJ whole genome shotgun (WGS) entry which is preliminary data.</text>
</comment>
<name>A0A1F7WH56_9BACT</name>
<evidence type="ECO:0000313" key="1">
    <source>
        <dbReference type="EMBL" id="OGM02164.1"/>
    </source>
</evidence>
<dbReference type="PANTHER" id="PTHR43861">
    <property type="entry name" value="TRANS-ACONITATE 2-METHYLTRANSFERASE-RELATED"/>
    <property type="match status" value="1"/>
</dbReference>
<dbReference type="Proteomes" id="UP000176198">
    <property type="component" value="Unassembled WGS sequence"/>
</dbReference>
<reference evidence="1 2" key="1">
    <citation type="journal article" date="2016" name="Nat. Commun.">
        <title>Thousands of microbial genomes shed light on interconnected biogeochemical processes in an aquifer system.</title>
        <authorList>
            <person name="Anantharaman K."/>
            <person name="Brown C.T."/>
            <person name="Hug L.A."/>
            <person name="Sharon I."/>
            <person name="Castelle C.J."/>
            <person name="Probst A.J."/>
            <person name="Thomas B.C."/>
            <person name="Singh A."/>
            <person name="Wilkins M.J."/>
            <person name="Karaoz U."/>
            <person name="Brodie E.L."/>
            <person name="Williams K.H."/>
            <person name="Hubbard S.S."/>
            <person name="Banfield J.F."/>
        </authorList>
    </citation>
    <scope>NUCLEOTIDE SEQUENCE [LARGE SCALE GENOMIC DNA]</scope>
</reference>
<accession>A0A1F7WH56</accession>
<dbReference type="AlphaFoldDB" id="A0A1F7WH56"/>
<dbReference type="Pfam" id="PF13489">
    <property type="entry name" value="Methyltransf_23"/>
    <property type="match status" value="1"/>
</dbReference>
<dbReference type="InterPro" id="IPR029063">
    <property type="entry name" value="SAM-dependent_MTases_sf"/>
</dbReference>
<proteinExistence type="predicted"/>
<dbReference type="STRING" id="1802471.A2115_01480"/>
<gene>
    <name evidence="1" type="ORF">A2115_01480</name>
</gene>
<organism evidence="1 2">
    <name type="scientific">Candidatus Woesebacteria bacterium GWA1_41_8</name>
    <dbReference type="NCBI Taxonomy" id="1802471"/>
    <lineage>
        <taxon>Bacteria</taxon>
        <taxon>Candidatus Woeseibacteriota</taxon>
    </lineage>
</organism>
<dbReference type="CDD" id="cd02440">
    <property type="entry name" value="AdoMet_MTases"/>
    <property type="match status" value="1"/>
</dbReference>
<protein>
    <recommendedName>
        <fullName evidence="3">Methyltransferase type 11 domain-containing protein</fullName>
    </recommendedName>
</protein>
<evidence type="ECO:0008006" key="3">
    <source>
        <dbReference type="Google" id="ProtNLM"/>
    </source>
</evidence>
<dbReference type="SUPFAM" id="SSF53335">
    <property type="entry name" value="S-adenosyl-L-methionine-dependent methyltransferases"/>
    <property type="match status" value="1"/>
</dbReference>
<dbReference type="EMBL" id="MGFJ01000028">
    <property type="protein sequence ID" value="OGM02164.1"/>
    <property type="molecule type" value="Genomic_DNA"/>
</dbReference>
<dbReference type="Gene3D" id="3.40.50.150">
    <property type="entry name" value="Vaccinia Virus protein VP39"/>
    <property type="match status" value="1"/>
</dbReference>
<evidence type="ECO:0000313" key="2">
    <source>
        <dbReference type="Proteomes" id="UP000176198"/>
    </source>
</evidence>